<accession>A0A9X7F4I9</accession>
<evidence type="ECO:0000256" key="3">
    <source>
        <dbReference type="SAM" id="Phobius"/>
    </source>
</evidence>
<feature type="domain" description="SPOR" evidence="4">
    <location>
        <begin position="304"/>
        <end position="382"/>
    </location>
</feature>
<keyword evidence="3" id="KW-0812">Transmembrane</keyword>
<keyword evidence="3" id="KW-0472">Membrane</keyword>
<protein>
    <recommendedName>
        <fullName evidence="1">Cell division protein FtsN</fullName>
    </recommendedName>
</protein>
<name>A0A9X7F4I9_NEIPE</name>
<feature type="compositionally biased region" description="Basic and acidic residues" evidence="2">
    <location>
        <begin position="144"/>
        <end position="179"/>
    </location>
</feature>
<feature type="region of interest" description="Disordered" evidence="2">
    <location>
        <begin position="1"/>
        <end position="20"/>
    </location>
</feature>
<feature type="compositionally biased region" description="Basic and acidic residues" evidence="2">
    <location>
        <begin position="211"/>
        <end position="307"/>
    </location>
</feature>
<proteinExistence type="predicted"/>
<dbReference type="PROSITE" id="PS51724">
    <property type="entry name" value="SPOR"/>
    <property type="match status" value="1"/>
</dbReference>
<feature type="compositionally biased region" description="Low complexity" evidence="2">
    <location>
        <begin position="180"/>
        <end position="193"/>
    </location>
</feature>
<dbReference type="Proteomes" id="UP000234781">
    <property type="component" value="Chromosome"/>
</dbReference>
<feature type="compositionally biased region" description="Basic and acidic residues" evidence="2">
    <location>
        <begin position="81"/>
        <end position="100"/>
    </location>
</feature>
<reference evidence="6" key="1">
    <citation type="submission" date="2017-12" db="EMBL/GenBank/DDBJ databases">
        <title>Phylogenetic diversity of female urinary microbiome.</title>
        <authorList>
            <person name="Thomas-White K."/>
            <person name="Wolfe A.J."/>
        </authorList>
    </citation>
    <scope>NUCLEOTIDE SEQUENCE [LARGE SCALE GENOMIC DNA]</scope>
    <source>
        <strain evidence="6">UMB0023</strain>
    </source>
</reference>
<evidence type="ECO:0000256" key="2">
    <source>
        <dbReference type="SAM" id="MobiDB-lite"/>
    </source>
</evidence>
<feature type="transmembrane region" description="Helical" evidence="3">
    <location>
        <begin position="29"/>
        <end position="47"/>
    </location>
</feature>
<gene>
    <name evidence="5" type="primary">ftsN</name>
    <name evidence="5" type="ORF">CYJ98_002170</name>
</gene>
<dbReference type="RefSeq" id="WP_101755101.1">
    <property type="nucleotide sequence ID" value="NZ_CP136962.1"/>
</dbReference>
<evidence type="ECO:0000313" key="6">
    <source>
        <dbReference type="Proteomes" id="UP000234781"/>
    </source>
</evidence>
<dbReference type="SUPFAM" id="SSF110997">
    <property type="entry name" value="Sporulation related repeat"/>
    <property type="match status" value="1"/>
</dbReference>
<dbReference type="AlphaFoldDB" id="A0A9X7F4I9"/>
<dbReference type="InterPro" id="IPR036680">
    <property type="entry name" value="SPOR-like_sf"/>
</dbReference>
<dbReference type="InterPro" id="IPR007730">
    <property type="entry name" value="SPOR-like_dom"/>
</dbReference>
<organism evidence="5 6">
    <name type="scientific">Neisseria perflava</name>
    <dbReference type="NCBI Taxonomy" id="33053"/>
    <lineage>
        <taxon>Bacteria</taxon>
        <taxon>Pseudomonadati</taxon>
        <taxon>Pseudomonadota</taxon>
        <taxon>Betaproteobacteria</taxon>
        <taxon>Neisseriales</taxon>
        <taxon>Neisseriaceae</taxon>
        <taxon>Neisseria</taxon>
    </lineage>
</organism>
<dbReference type="InterPro" id="IPR011930">
    <property type="entry name" value="FtsN"/>
</dbReference>
<dbReference type="EMBL" id="CP136962">
    <property type="protein sequence ID" value="WOS98485.1"/>
    <property type="molecule type" value="Genomic_DNA"/>
</dbReference>
<dbReference type="GO" id="GO:0051301">
    <property type="term" value="P:cell division"/>
    <property type="evidence" value="ECO:0007669"/>
    <property type="project" value="UniProtKB-KW"/>
</dbReference>
<keyword evidence="5" id="KW-0131">Cell cycle</keyword>
<keyword evidence="5" id="KW-0132">Cell division</keyword>
<sequence length="382" mass="41790">MSDNKQKETPNGYDLDGYEQLKRRNRRRLVLASGLVVASGMLFGLALTSGDDKNSPFKEAPVGQSQVKTADEPSNAVVLEPNKEDVAMAEEAARHADAEAQSKPQNAGDEEDNAPVEVLKPNRESAPEDVGEPLVLINDTLDDGNIKGLEESERIQRAEAAKREAAERRAEERRQRQAEQRAAAARKTQAQQEAAEKENALAAKKRALQARAEKAEREAAAERNKLAQLEKAEKAIAERKSAKNSKDSVKDKAEPAKKAEAKVEKPKNEKAKPETAKAEKADKVKTAEKPSEKAKPKAEKETAEAKPAKKAAIQAGYAEKERAQSLQRKMKAAGIDSTITEVMTDKGKVYRVKSASYKNARDAERDLNKLRVHGIAGQVTSE</sequence>
<evidence type="ECO:0000259" key="4">
    <source>
        <dbReference type="PROSITE" id="PS51724"/>
    </source>
</evidence>
<evidence type="ECO:0000256" key="1">
    <source>
        <dbReference type="NCBIfam" id="TIGR02223"/>
    </source>
</evidence>
<dbReference type="Pfam" id="PF05036">
    <property type="entry name" value="SPOR"/>
    <property type="match status" value="1"/>
</dbReference>
<keyword evidence="3" id="KW-1133">Transmembrane helix</keyword>
<evidence type="ECO:0000313" key="5">
    <source>
        <dbReference type="EMBL" id="WOS98485.1"/>
    </source>
</evidence>
<dbReference type="GO" id="GO:0042834">
    <property type="term" value="F:peptidoglycan binding"/>
    <property type="evidence" value="ECO:0007669"/>
    <property type="project" value="InterPro"/>
</dbReference>
<feature type="region of interest" description="Disordered" evidence="2">
    <location>
        <begin position="48"/>
        <end position="316"/>
    </location>
</feature>
<keyword evidence="6" id="KW-1185">Reference proteome</keyword>
<dbReference type="NCBIfam" id="TIGR02223">
    <property type="entry name" value="ftsN"/>
    <property type="match status" value="1"/>
</dbReference>
<dbReference type="Gene3D" id="3.30.70.1070">
    <property type="entry name" value="Sporulation related repeat"/>
    <property type="match status" value="1"/>
</dbReference>